<dbReference type="AlphaFoldDB" id="M7B897"/>
<dbReference type="EMBL" id="KB564230">
    <property type="protein sequence ID" value="EMP28378.1"/>
    <property type="molecule type" value="Genomic_DNA"/>
</dbReference>
<dbReference type="STRING" id="8469.M7B897"/>
<dbReference type="PANTHER" id="PTHR19869:SF1">
    <property type="entry name" value="WD REPEAT-CONTAINING PROTEIN 31"/>
    <property type="match status" value="1"/>
</dbReference>
<dbReference type="SMART" id="SM00320">
    <property type="entry name" value="WD40"/>
    <property type="match status" value="6"/>
</dbReference>
<reference evidence="6" key="1">
    <citation type="journal article" date="2013" name="Nat. Genet.">
        <title>The draft genomes of soft-shell turtle and green sea turtle yield insights into the development and evolution of the turtle-specific body plan.</title>
        <authorList>
            <person name="Wang Z."/>
            <person name="Pascual-Anaya J."/>
            <person name="Zadissa A."/>
            <person name="Li W."/>
            <person name="Niimura Y."/>
            <person name="Huang Z."/>
            <person name="Li C."/>
            <person name="White S."/>
            <person name="Xiong Z."/>
            <person name="Fang D."/>
            <person name="Wang B."/>
            <person name="Ming Y."/>
            <person name="Chen Y."/>
            <person name="Zheng Y."/>
            <person name="Kuraku S."/>
            <person name="Pignatelli M."/>
            <person name="Herrero J."/>
            <person name="Beal K."/>
            <person name="Nozawa M."/>
            <person name="Li Q."/>
            <person name="Wang J."/>
            <person name="Zhang H."/>
            <person name="Yu L."/>
            <person name="Shigenobu S."/>
            <person name="Wang J."/>
            <person name="Liu J."/>
            <person name="Flicek P."/>
            <person name="Searle S."/>
            <person name="Wang J."/>
            <person name="Kuratani S."/>
            <person name="Yin Y."/>
            <person name="Aken B."/>
            <person name="Zhang G."/>
            <person name="Irie N."/>
        </authorList>
    </citation>
    <scope>NUCLEOTIDE SEQUENCE [LARGE SCALE GENOMIC DNA]</scope>
</reference>
<dbReference type="SUPFAM" id="SSF50978">
    <property type="entry name" value="WD40 repeat-like"/>
    <property type="match status" value="1"/>
</dbReference>
<dbReference type="InterPro" id="IPR001680">
    <property type="entry name" value="WD40_rpt"/>
</dbReference>
<dbReference type="PROSITE" id="PS50082">
    <property type="entry name" value="WD_REPEATS_2"/>
    <property type="match status" value="2"/>
</dbReference>
<dbReference type="PANTHER" id="PTHR19869">
    <property type="entry name" value="SPERMATID WD-REPEAT PROTEIN"/>
    <property type="match status" value="1"/>
</dbReference>
<dbReference type="Pfam" id="PF00400">
    <property type="entry name" value="WD40"/>
    <property type="match status" value="3"/>
</dbReference>
<evidence type="ECO:0000256" key="1">
    <source>
        <dbReference type="ARBA" id="ARBA00022574"/>
    </source>
</evidence>
<dbReference type="InterPro" id="IPR020472">
    <property type="entry name" value="WD40_PAC1"/>
</dbReference>
<evidence type="ECO:0000256" key="4">
    <source>
        <dbReference type="SAM" id="MobiDB-lite"/>
    </source>
</evidence>
<keyword evidence="6" id="KW-1185">Reference proteome</keyword>
<accession>M7B897</accession>
<dbReference type="Proteomes" id="UP000031443">
    <property type="component" value="Unassembled WGS sequence"/>
</dbReference>
<evidence type="ECO:0000313" key="5">
    <source>
        <dbReference type="EMBL" id="EMP28378.1"/>
    </source>
</evidence>
<protein>
    <submittedName>
        <fullName evidence="5">WD repeat-containing protein 31</fullName>
    </submittedName>
</protein>
<evidence type="ECO:0000256" key="2">
    <source>
        <dbReference type="ARBA" id="ARBA00022737"/>
    </source>
</evidence>
<feature type="region of interest" description="Disordered" evidence="4">
    <location>
        <begin position="25"/>
        <end position="50"/>
    </location>
</feature>
<dbReference type="PRINTS" id="PR00320">
    <property type="entry name" value="GPROTEINBRPT"/>
</dbReference>
<organism evidence="5 6">
    <name type="scientific">Chelonia mydas</name>
    <name type="common">Green sea-turtle</name>
    <name type="synonym">Chelonia agassizi</name>
    <dbReference type="NCBI Taxonomy" id="8469"/>
    <lineage>
        <taxon>Eukaryota</taxon>
        <taxon>Metazoa</taxon>
        <taxon>Chordata</taxon>
        <taxon>Craniata</taxon>
        <taxon>Vertebrata</taxon>
        <taxon>Euteleostomi</taxon>
        <taxon>Archelosauria</taxon>
        <taxon>Testudinata</taxon>
        <taxon>Testudines</taxon>
        <taxon>Cryptodira</taxon>
        <taxon>Durocryptodira</taxon>
        <taxon>Americhelydia</taxon>
        <taxon>Chelonioidea</taxon>
        <taxon>Cheloniidae</taxon>
        <taxon>Chelonia</taxon>
    </lineage>
</organism>
<keyword evidence="1 3" id="KW-0853">WD repeat</keyword>
<evidence type="ECO:0000313" key="6">
    <source>
        <dbReference type="Proteomes" id="UP000031443"/>
    </source>
</evidence>
<sequence>MSCQKLTNRFLQSLRVFGSRSFSAAEDPKRVRDPPPKYRQRPGAPPGSGSSIGVYAKLRSVDIQASADVAVLEDFTDFSLAKTITKIEGKLEEGDLLESLNDDIIPSVGNEIGTAFVFRAKSFHQIHAVDLGPDDYVEDDSPAQAVQQYIPAHTDAVTSVAALTSNLCVSGGNDKTVVVYNWRSGAVLKRFVGHQREVTKVACVFESNSFFSASRDKTVMMWELHRNSGPSQHFPGHDLVVTGLAVSPGALVTGSGGSTSPDAEFALISVFESSLCKEASEPFVIQTSEDKTIRIWDSRELQVAHTFPVKQYIQTYCDVSQDGRYCISSSNGFGGEGCEATLWDLRQTRSQVREYKGHFQTTTSCVFLPKGQGLTPVIATSSHDCMVKVWNQDNGACLATLCLDGSGPLASLAVCDSSTLLCASFNSGIHLLRINSIKGLELQEVATF</sequence>
<feature type="repeat" description="WD" evidence="3">
    <location>
        <begin position="191"/>
        <end position="232"/>
    </location>
</feature>
<name>M7B897_CHEMY</name>
<evidence type="ECO:0000256" key="3">
    <source>
        <dbReference type="PROSITE-ProRule" id="PRU00221"/>
    </source>
</evidence>
<proteinExistence type="predicted"/>
<gene>
    <name evidence="5" type="ORF">UY3_14560</name>
</gene>
<dbReference type="PROSITE" id="PS50294">
    <property type="entry name" value="WD_REPEATS_REGION"/>
    <property type="match status" value="1"/>
</dbReference>
<keyword evidence="2" id="KW-0677">Repeat</keyword>
<dbReference type="InterPro" id="IPR040066">
    <property type="entry name" value="WDR31"/>
</dbReference>
<dbReference type="InterPro" id="IPR015943">
    <property type="entry name" value="WD40/YVTN_repeat-like_dom_sf"/>
</dbReference>
<dbReference type="Gene3D" id="2.130.10.10">
    <property type="entry name" value="YVTN repeat-like/Quinoprotein amine dehydrogenase"/>
    <property type="match status" value="2"/>
</dbReference>
<dbReference type="InterPro" id="IPR036322">
    <property type="entry name" value="WD40_repeat_dom_sf"/>
</dbReference>
<feature type="repeat" description="WD" evidence="3">
    <location>
        <begin position="355"/>
        <end position="400"/>
    </location>
</feature>
<feature type="compositionally biased region" description="Basic and acidic residues" evidence="4">
    <location>
        <begin position="26"/>
        <end position="36"/>
    </location>
</feature>